<keyword evidence="3" id="KW-1185">Reference proteome</keyword>
<proteinExistence type="predicted"/>
<gene>
    <name evidence="2" type="primary">cas7u</name>
    <name evidence="2" type="ORF">J8C06_11985</name>
</gene>
<accession>A0ABX8BDL1</accession>
<feature type="region of interest" description="Disordered" evidence="1">
    <location>
        <begin position="255"/>
        <end position="289"/>
    </location>
</feature>
<feature type="compositionally biased region" description="Basic and acidic residues" evidence="1">
    <location>
        <begin position="259"/>
        <end position="277"/>
    </location>
</feature>
<reference evidence="2 3" key="1">
    <citation type="submission" date="2021-03" db="EMBL/GenBank/DDBJ databases">
        <title>Genomic and phenotypic characterization of Chloracidobacterium isolates provides evidence for multiple species.</title>
        <authorList>
            <person name="Saini M.K."/>
            <person name="Costas A.M.G."/>
            <person name="Tank M."/>
            <person name="Bryant D.A."/>
        </authorList>
    </citation>
    <scope>NUCLEOTIDE SEQUENCE [LARGE SCALE GENOMIC DNA]</scope>
    <source>
        <strain evidence="2 3">BV2-C</strain>
    </source>
</reference>
<protein>
    <submittedName>
        <fullName evidence="2">Type I-U CRISPR-associated protein Cas7</fullName>
    </submittedName>
</protein>
<dbReference type="Proteomes" id="UP000676506">
    <property type="component" value="Chromosome 2"/>
</dbReference>
<dbReference type="RefSeq" id="WP_211430391.1">
    <property type="nucleotide sequence ID" value="NZ_CP072649.1"/>
</dbReference>
<dbReference type="NCBIfam" id="TIGR02570">
    <property type="entry name" value="cas7_GSU0053"/>
    <property type="match status" value="1"/>
</dbReference>
<evidence type="ECO:0000256" key="1">
    <source>
        <dbReference type="SAM" id="MobiDB-lite"/>
    </source>
</evidence>
<evidence type="ECO:0000313" key="3">
    <source>
        <dbReference type="Proteomes" id="UP000676506"/>
    </source>
</evidence>
<dbReference type="InterPro" id="IPR013403">
    <property type="entry name" value="CRISPR-assoc_prot_Csb1/Cas7u"/>
</dbReference>
<name>A0ABX8BDL1_9BACT</name>
<dbReference type="EMBL" id="CP072649">
    <property type="protein sequence ID" value="QUW04502.1"/>
    <property type="molecule type" value="Genomic_DNA"/>
</dbReference>
<evidence type="ECO:0000313" key="2">
    <source>
        <dbReference type="EMBL" id="QUW04502.1"/>
    </source>
</evidence>
<organism evidence="2 3">
    <name type="scientific">Chloracidobacterium validum</name>
    <dbReference type="NCBI Taxonomy" id="2821543"/>
    <lineage>
        <taxon>Bacteria</taxon>
        <taxon>Pseudomonadati</taxon>
        <taxon>Acidobacteriota</taxon>
        <taxon>Terriglobia</taxon>
        <taxon>Terriglobales</taxon>
        <taxon>Acidobacteriaceae</taxon>
        <taxon>Chloracidobacterium</taxon>
    </lineage>
</organism>
<sequence>MTLSLEKLQQVVQNATAFRCRLELQPAGGRGTKVFPPTYEGGLYAIEERRLPNDANPVRCVLLDSVQSQANRMEDALQQAVDRNRLTLPIIEVDFTRYFPGTDLAENLRLIEPIGKVSSLQAPHRIVDAILRDSLVDENGSQKAFRSANPKHESTYGKRLREASARNATPLFELCPTALLFGMWDSTGPKGGLGAKVERALVSEIIGINAVLGAKTSSRIDPLGIQLKAGPLYKTPEDAPFGWTLTPEKAVIKTNKSKTGKEEKGPAKLGEDGRPSEANHGNVTPSISKRDRDGAYLGGGVTIEVAEQTIVLSLPALRRLRFPLNGRHDDHVDAAAQTVLAALGLCAAVLAAEAGLDLRSRCLLWPTEPLRWEILGKPGHIEADLSLSAEAAVDLFNAAVTEAKKLGLPWLDQPLRLTPSDDLVKLVVKSQHLAKSKTNEGDE</sequence>
<dbReference type="Pfam" id="PF09617">
    <property type="entry name" value="Cas_GSU0053"/>
    <property type="match status" value="1"/>
</dbReference>